<keyword evidence="14" id="KW-1185">Reference proteome</keyword>
<dbReference type="InParanoid" id="A0A7M7JDP0"/>
<dbReference type="UniPathway" id="UPA00270"/>
<dbReference type="SUPFAM" id="SSF51556">
    <property type="entry name" value="Metallo-dependent hydrolases"/>
    <property type="match status" value="1"/>
</dbReference>
<evidence type="ECO:0000256" key="5">
    <source>
        <dbReference type="ARBA" id="ARBA00021214"/>
    </source>
</evidence>
<dbReference type="GO" id="GO:1904985">
    <property type="term" value="P:negative regulation of quinolinate biosynthetic process"/>
    <property type="evidence" value="ECO:0007669"/>
    <property type="project" value="UniProtKB-UniRule"/>
</dbReference>
<protein>
    <recommendedName>
        <fullName evidence="5 11">2-amino-3-carboxymuconate-6-semialdehyde decarboxylase</fullName>
        <ecNumber evidence="4 11">4.1.1.45</ecNumber>
    </recommendedName>
    <alternativeName>
        <fullName evidence="10 11">Picolinate carboxylase</fullName>
    </alternativeName>
</protein>
<dbReference type="PANTHER" id="PTHR21240">
    <property type="entry name" value="2-AMINO-3-CARBOXYLMUCONATE-6-SEMIALDEHYDE DECARBOXYLASE"/>
    <property type="match status" value="1"/>
</dbReference>
<dbReference type="PANTHER" id="PTHR21240:SF27">
    <property type="entry name" value="2-AMINO-3-CARBOXYMUCONATE-6-SEMIALDEHYDE DECARBOXYLASE"/>
    <property type="match status" value="1"/>
</dbReference>
<keyword evidence="9 11" id="KW-0456">Lyase</keyword>
<dbReference type="RefSeq" id="XP_022650332.1">
    <property type="nucleotide sequence ID" value="XM_022794597.1"/>
</dbReference>
<dbReference type="GO" id="GO:0016787">
    <property type="term" value="F:hydrolase activity"/>
    <property type="evidence" value="ECO:0007669"/>
    <property type="project" value="InterPro"/>
</dbReference>
<evidence type="ECO:0000259" key="12">
    <source>
        <dbReference type="Pfam" id="PF04909"/>
    </source>
</evidence>
<dbReference type="GO" id="GO:0046872">
    <property type="term" value="F:metal ion binding"/>
    <property type="evidence" value="ECO:0007669"/>
    <property type="project" value="UniProtKB-KW"/>
</dbReference>
<evidence type="ECO:0000256" key="2">
    <source>
        <dbReference type="ARBA" id="ARBA00005871"/>
    </source>
</evidence>
<evidence type="ECO:0000256" key="1">
    <source>
        <dbReference type="ARBA" id="ARBA00005079"/>
    </source>
</evidence>
<dbReference type="GO" id="GO:0005829">
    <property type="term" value="C:cytosol"/>
    <property type="evidence" value="ECO:0007669"/>
    <property type="project" value="UniProtKB-UniRule"/>
</dbReference>
<evidence type="ECO:0000256" key="9">
    <source>
        <dbReference type="ARBA" id="ARBA00023239"/>
    </source>
</evidence>
<evidence type="ECO:0000313" key="13">
    <source>
        <dbReference type="EnsemblMetazoa" id="XP_022650332"/>
    </source>
</evidence>
<dbReference type="Pfam" id="PF04909">
    <property type="entry name" value="Amidohydro_2"/>
    <property type="match status" value="1"/>
</dbReference>
<evidence type="ECO:0000313" key="14">
    <source>
        <dbReference type="Proteomes" id="UP000594260"/>
    </source>
</evidence>
<keyword evidence="7 11" id="KW-0210">Decarboxylase</keyword>
<dbReference type="InterPro" id="IPR032466">
    <property type="entry name" value="Metal_Hydrolase"/>
</dbReference>
<proteinExistence type="inferred from homology"/>
<sequence>MASVTKLDLHAHILPETWPSLKLKFGYGGWVQMHKLDDGNYEMRYDDGKFFRRVQRNLWDPAQRIREMDATGVTIQALSTVPVLFNYWAKGEDVLWFHRFLNDHIAVVVNTYPDRFIGIATVPLQSPNLAAIELQRVHKEHNMNCVQIGSHINDWDLNSPKLDRFYKLAEELGISIFVHPWDMQLDGRNKKYWMPWLVGMPAETAHAICCVLFGGVLERFPKLKFCFAHGGGSFPYTLGRIEHGFKCRPDLCAVDNINPPSSYIGRIYTDALVHDERSLKFLIDVIGEDRVCFGSDYPFPLGETERPGALVERARIADELREKLLWRNGAEFLGLQLSSI</sequence>
<dbReference type="GO" id="GO:0019748">
    <property type="term" value="P:secondary metabolic process"/>
    <property type="evidence" value="ECO:0007669"/>
    <property type="project" value="TreeGrafter"/>
</dbReference>
<dbReference type="EnsemblMetazoa" id="XM_022794597">
    <property type="protein sequence ID" value="XP_022650332"/>
    <property type="gene ID" value="LOC111245799"/>
</dbReference>
<name>A0A7M7JDP0_VARDE</name>
<comment type="catalytic activity">
    <reaction evidence="11">
        <text>2-amino-3-carboxymuconate 6-semialdehyde + H(+) = 2-aminomuconate 6-semialdehyde + CO2</text>
        <dbReference type="Rhea" id="RHEA:16557"/>
        <dbReference type="ChEBI" id="CHEBI:15378"/>
        <dbReference type="ChEBI" id="CHEBI:16526"/>
        <dbReference type="ChEBI" id="CHEBI:77634"/>
        <dbReference type="ChEBI" id="CHEBI:77803"/>
        <dbReference type="EC" id="4.1.1.45"/>
    </reaction>
</comment>
<dbReference type="AlphaFoldDB" id="A0A7M7JDP0"/>
<comment type="similarity">
    <text evidence="2">Belongs to the metallo-dependent hydrolases superfamily. ACMSD family.</text>
</comment>
<evidence type="ECO:0000256" key="11">
    <source>
        <dbReference type="RuleBase" id="RU366045"/>
    </source>
</evidence>
<accession>A0A7M7JDP0</accession>
<dbReference type="GO" id="GO:0001760">
    <property type="term" value="F:aminocarboxymuconate-semialdehyde decarboxylase activity"/>
    <property type="evidence" value="ECO:0007669"/>
    <property type="project" value="UniProtKB-UniRule"/>
</dbReference>
<dbReference type="Proteomes" id="UP000594260">
    <property type="component" value="Unplaced"/>
</dbReference>
<feature type="domain" description="Amidohydrolase-related" evidence="12">
    <location>
        <begin position="8"/>
        <end position="335"/>
    </location>
</feature>
<comment type="pathway">
    <text evidence="1 11">Secondary metabolite metabolism; quinolate metabolism.</text>
</comment>
<dbReference type="InterPro" id="IPR006680">
    <property type="entry name" value="Amidohydro-rel"/>
</dbReference>
<evidence type="ECO:0000256" key="7">
    <source>
        <dbReference type="ARBA" id="ARBA00022793"/>
    </source>
</evidence>
<keyword evidence="8" id="KW-0862">Zinc</keyword>
<dbReference type="GeneID" id="111245799"/>
<evidence type="ECO:0000256" key="10">
    <source>
        <dbReference type="ARBA" id="ARBA00031120"/>
    </source>
</evidence>
<comment type="subunit">
    <text evidence="3 11">Monomer.</text>
</comment>
<comment type="function">
    <text evidence="11">Converts alpha-amino-beta-carboxymuconate-epsilon-semialdehyde (ACMS) to alpha-aminomuconate semialdehyde (AMS).</text>
</comment>
<dbReference type="KEGG" id="vde:111245799"/>
<evidence type="ECO:0000256" key="4">
    <source>
        <dbReference type="ARBA" id="ARBA00012365"/>
    </source>
</evidence>
<evidence type="ECO:0000256" key="6">
    <source>
        <dbReference type="ARBA" id="ARBA00022723"/>
    </source>
</evidence>
<dbReference type="EC" id="4.1.1.45" evidence="4 11"/>
<reference evidence="13" key="1">
    <citation type="submission" date="2021-01" db="UniProtKB">
        <authorList>
            <consortium name="EnsemblMetazoa"/>
        </authorList>
    </citation>
    <scope>IDENTIFICATION</scope>
</reference>
<keyword evidence="6" id="KW-0479">Metal-binding</keyword>
<organism evidence="13 14">
    <name type="scientific">Varroa destructor</name>
    <name type="common">Honeybee mite</name>
    <dbReference type="NCBI Taxonomy" id="109461"/>
    <lineage>
        <taxon>Eukaryota</taxon>
        <taxon>Metazoa</taxon>
        <taxon>Ecdysozoa</taxon>
        <taxon>Arthropoda</taxon>
        <taxon>Chelicerata</taxon>
        <taxon>Arachnida</taxon>
        <taxon>Acari</taxon>
        <taxon>Parasitiformes</taxon>
        <taxon>Mesostigmata</taxon>
        <taxon>Gamasina</taxon>
        <taxon>Dermanyssoidea</taxon>
        <taxon>Varroidae</taxon>
        <taxon>Varroa</taxon>
    </lineage>
</organism>
<dbReference type="InterPro" id="IPR032465">
    <property type="entry name" value="ACMSD"/>
</dbReference>
<dbReference type="Gene3D" id="3.20.20.140">
    <property type="entry name" value="Metal-dependent hydrolases"/>
    <property type="match status" value="1"/>
</dbReference>
<dbReference type="OMA" id="RIESCIM"/>
<evidence type="ECO:0000256" key="8">
    <source>
        <dbReference type="ARBA" id="ARBA00022833"/>
    </source>
</evidence>
<evidence type="ECO:0000256" key="3">
    <source>
        <dbReference type="ARBA" id="ARBA00011245"/>
    </source>
</evidence>